<sequence>MKTVQDVMFQKQLCDDMARSMGIERDPVAMEKYNVDCAAGDVGKYAPMGGFPGGLEGALDSPITPMNQCHFCDNKGTANTKLLRCSRCKVVKYCGRECQKNDWKFHSKDCPLLQKSPKNQEIVKA</sequence>
<accession>A0A9N8ES46</accession>
<keyword evidence="2 4" id="KW-0863">Zinc-finger</keyword>
<evidence type="ECO:0000259" key="5">
    <source>
        <dbReference type="PROSITE" id="PS50865"/>
    </source>
</evidence>
<proteinExistence type="predicted"/>
<evidence type="ECO:0000313" key="7">
    <source>
        <dbReference type="Proteomes" id="UP001153069"/>
    </source>
</evidence>
<gene>
    <name evidence="6" type="ORF">SEMRO_1798_G298270.1</name>
</gene>
<keyword evidence="7" id="KW-1185">Reference proteome</keyword>
<evidence type="ECO:0000256" key="3">
    <source>
        <dbReference type="ARBA" id="ARBA00022833"/>
    </source>
</evidence>
<dbReference type="PROSITE" id="PS50865">
    <property type="entry name" value="ZF_MYND_2"/>
    <property type="match status" value="1"/>
</dbReference>
<organism evidence="6 7">
    <name type="scientific">Seminavis robusta</name>
    <dbReference type="NCBI Taxonomy" id="568900"/>
    <lineage>
        <taxon>Eukaryota</taxon>
        <taxon>Sar</taxon>
        <taxon>Stramenopiles</taxon>
        <taxon>Ochrophyta</taxon>
        <taxon>Bacillariophyta</taxon>
        <taxon>Bacillariophyceae</taxon>
        <taxon>Bacillariophycidae</taxon>
        <taxon>Naviculales</taxon>
        <taxon>Naviculaceae</taxon>
        <taxon>Seminavis</taxon>
    </lineage>
</organism>
<evidence type="ECO:0000256" key="4">
    <source>
        <dbReference type="PROSITE-ProRule" id="PRU00134"/>
    </source>
</evidence>
<dbReference type="PROSITE" id="PS01360">
    <property type="entry name" value="ZF_MYND_1"/>
    <property type="match status" value="1"/>
</dbReference>
<name>A0A9N8ES46_9STRA</name>
<keyword evidence="3" id="KW-0862">Zinc</keyword>
<keyword evidence="1" id="KW-0479">Metal-binding</keyword>
<dbReference type="Proteomes" id="UP001153069">
    <property type="component" value="Unassembled WGS sequence"/>
</dbReference>
<dbReference type="SUPFAM" id="SSF144232">
    <property type="entry name" value="HIT/MYND zinc finger-like"/>
    <property type="match status" value="1"/>
</dbReference>
<feature type="domain" description="MYND-type" evidence="5">
    <location>
        <begin position="69"/>
        <end position="110"/>
    </location>
</feature>
<comment type="caution">
    <text evidence="6">The sequence shown here is derived from an EMBL/GenBank/DDBJ whole genome shotgun (WGS) entry which is preliminary data.</text>
</comment>
<dbReference type="EMBL" id="CAICTM010001796">
    <property type="protein sequence ID" value="CAB9526236.1"/>
    <property type="molecule type" value="Genomic_DNA"/>
</dbReference>
<dbReference type="GO" id="GO:0008270">
    <property type="term" value="F:zinc ion binding"/>
    <property type="evidence" value="ECO:0007669"/>
    <property type="project" value="UniProtKB-KW"/>
</dbReference>
<dbReference type="Pfam" id="PF01753">
    <property type="entry name" value="zf-MYND"/>
    <property type="match status" value="1"/>
</dbReference>
<evidence type="ECO:0000313" key="6">
    <source>
        <dbReference type="EMBL" id="CAB9526236.1"/>
    </source>
</evidence>
<evidence type="ECO:0000256" key="1">
    <source>
        <dbReference type="ARBA" id="ARBA00022723"/>
    </source>
</evidence>
<evidence type="ECO:0000256" key="2">
    <source>
        <dbReference type="ARBA" id="ARBA00022771"/>
    </source>
</evidence>
<reference evidence="6" key="1">
    <citation type="submission" date="2020-06" db="EMBL/GenBank/DDBJ databases">
        <authorList>
            <consortium name="Plant Systems Biology data submission"/>
        </authorList>
    </citation>
    <scope>NUCLEOTIDE SEQUENCE</scope>
    <source>
        <strain evidence="6">D6</strain>
    </source>
</reference>
<dbReference type="AlphaFoldDB" id="A0A9N8ES46"/>
<protein>
    <recommendedName>
        <fullName evidence="5">MYND-type domain-containing protein</fullName>
    </recommendedName>
</protein>
<dbReference type="InterPro" id="IPR002893">
    <property type="entry name" value="Znf_MYND"/>
</dbReference>
<dbReference type="Gene3D" id="6.10.140.2220">
    <property type="match status" value="1"/>
</dbReference>
<dbReference type="OrthoDB" id="45756at2759"/>